<evidence type="ECO:0000256" key="1">
    <source>
        <dbReference type="SAM" id="Phobius"/>
    </source>
</evidence>
<dbReference type="RefSeq" id="WP_062766884.1">
    <property type="nucleotide sequence ID" value="NZ_CP121045.1"/>
</dbReference>
<sequence>MRIGRWVAIVIIAAVAAGAGAIYWRSVTRDALPEGFARTNGRIEAEQIDIATKIAGRLADITVEEGDMVEAGQMVARLDDVQIRAQLAAAEAEHRRAIQAKAEAEAQLAYRRSELVYARAELSRGETLAARGHFTREGVDQRRMQVATAQAAEAAAMAAVDQAAAAIDAAAAQVAQTRAVLDDTVLTAPRAGRIQYRLAVPGEVLAAGGRIATLLDLTDVQMTIFLPARDAGRLATGAEARLILDPIPEYVVPAAVSFVAGEAQFTPKSVETRDERDTLMFRVKLRIPADLLAAHADRVKTGVRGTAVVRVDPAAPWPAELAVKLP</sequence>
<evidence type="ECO:0000313" key="3">
    <source>
        <dbReference type="Proteomes" id="UP000075787"/>
    </source>
</evidence>
<dbReference type="AlphaFoldDB" id="A0A162KF71"/>
<dbReference type="PANTHER" id="PTHR30438">
    <property type="entry name" value="36 KDA ANTIGEN-RELATED"/>
    <property type="match status" value="1"/>
</dbReference>
<accession>A0A162KF71</accession>
<dbReference type="PANTHER" id="PTHR30438:SF2">
    <property type="entry name" value="MEMBRANE PROTEIN"/>
    <property type="match status" value="1"/>
</dbReference>
<dbReference type="Gene3D" id="1.10.287.470">
    <property type="entry name" value="Helix hairpin bin"/>
    <property type="match status" value="1"/>
</dbReference>
<dbReference type="Proteomes" id="UP000075787">
    <property type="component" value="Unassembled WGS sequence"/>
</dbReference>
<dbReference type="GO" id="GO:0005886">
    <property type="term" value="C:plasma membrane"/>
    <property type="evidence" value="ECO:0007669"/>
    <property type="project" value="TreeGrafter"/>
</dbReference>
<dbReference type="Gene3D" id="2.40.30.170">
    <property type="match status" value="1"/>
</dbReference>
<organism evidence="2 3">
    <name type="scientific">Tistrella mobilis</name>
    <dbReference type="NCBI Taxonomy" id="171437"/>
    <lineage>
        <taxon>Bacteria</taxon>
        <taxon>Pseudomonadati</taxon>
        <taxon>Pseudomonadota</taxon>
        <taxon>Alphaproteobacteria</taxon>
        <taxon>Geminicoccales</taxon>
        <taxon>Geminicoccaceae</taxon>
        <taxon>Tistrella</taxon>
    </lineage>
</organism>
<dbReference type="OrthoDB" id="9778236at2"/>
<comment type="caution">
    <text evidence="2">The sequence shown here is derived from an EMBL/GenBank/DDBJ whole genome shotgun (WGS) entry which is preliminary data.</text>
</comment>
<dbReference type="SUPFAM" id="SSF111369">
    <property type="entry name" value="HlyD-like secretion proteins"/>
    <property type="match status" value="1"/>
</dbReference>
<keyword evidence="1" id="KW-1133">Transmembrane helix</keyword>
<feature type="transmembrane region" description="Helical" evidence="1">
    <location>
        <begin position="6"/>
        <end position="24"/>
    </location>
</feature>
<reference evidence="2 3" key="1">
    <citation type="submission" date="2015-12" db="EMBL/GenBank/DDBJ databases">
        <title>Genome sequence of Tistrella mobilis MCCC 1A02139.</title>
        <authorList>
            <person name="Lu L."/>
            <person name="Lai Q."/>
            <person name="Shao Z."/>
            <person name="Qian P."/>
        </authorList>
    </citation>
    <scope>NUCLEOTIDE SEQUENCE [LARGE SCALE GENOMIC DNA]</scope>
    <source>
        <strain evidence="2 3">MCCC 1A02139</strain>
    </source>
</reference>
<dbReference type="Gene3D" id="2.40.50.100">
    <property type="match status" value="1"/>
</dbReference>
<name>A0A162KF71_9PROT</name>
<protein>
    <submittedName>
        <fullName evidence="2">Efflux transporter periplasmic adaptor subunit</fullName>
    </submittedName>
</protein>
<keyword evidence="1" id="KW-0472">Membrane</keyword>
<dbReference type="EMBL" id="LPZR01000182">
    <property type="protein sequence ID" value="KYO51131.1"/>
    <property type="molecule type" value="Genomic_DNA"/>
</dbReference>
<dbReference type="GeneID" id="97244273"/>
<evidence type="ECO:0000313" key="2">
    <source>
        <dbReference type="EMBL" id="KYO51131.1"/>
    </source>
</evidence>
<keyword evidence="1" id="KW-0812">Transmembrane</keyword>
<gene>
    <name evidence="2" type="ORF">AUP44_10150</name>
</gene>
<proteinExistence type="predicted"/>